<accession>A0ABS5XBM7</accession>
<evidence type="ECO:0000259" key="7">
    <source>
        <dbReference type="PROSITE" id="PS51987"/>
    </source>
</evidence>
<reference evidence="8 9" key="1">
    <citation type="submission" date="2021-04" db="EMBL/GenBank/DDBJ databases">
        <title>Pseudomonas boanensis sp. nov., a bacterium isolated from river water used for household purposes in Boane District, Mozambique.</title>
        <authorList>
            <person name="Nicklasson M."/>
            <person name="Martin-Rodriguez A.J."/>
            <person name="Thorell K."/>
            <person name="Neves L."/>
            <person name="Mussagy A."/>
            <person name="Rydberg H.A."/>
            <person name="Hernroth B."/>
            <person name="Svensson-Stadler L."/>
            <person name="Sjoling A."/>
        </authorList>
    </citation>
    <scope>NUCLEOTIDE SEQUENCE [LARGE SCALE GENOMIC DNA]</scope>
    <source>
        <strain evidence="8 9">DB1</strain>
    </source>
</reference>
<dbReference type="Pfam" id="PF00120">
    <property type="entry name" value="Gln-synt_C"/>
    <property type="match status" value="1"/>
</dbReference>
<keyword evidence="3" id="KW-0067">ATP-binding</keyword>
<dbReference type="Proteomes" id="UP001519667">
    <property type="component" value="Unassembled WGS sequence"/>
</dbReference>
<evidence type="ECO:0000256" key="2">
    <source>
        <dbReference type="ARBA" id="ARBA00022741"/>
    </source>
</evidence>
<dbReference type="Gene3D" id="3.30.590.10">
    <property type="entry name" value="Glutamine synthetase/guanido kinase, catalytic domain"/>
    <property type="match status" value="1"/>
</dbReference>
<dbReference type="Gene3D" id="3.10.20.70">
    <property type="entry name" value="Glutamine synthetase, N-terminal domain"/>
    <property type="match status" value="1"/>
</dbReference>
<organism evidence="8 9">
    <name type="scientific">Metapseudomonas boanensis</name>
    <dbReference type="NCBI Taxonomy" id="2822138"/>
    <lineage>
        <taxon>Bacteria</taxon>
        <taxon>Pseudomonadati</taxon>
        <taxon>Pseudomonadota</taxon>
        <taxon>Gammaproteobacteria</taxon>
        <taxon>Pseudomonadales</taxon>
        <taxon>Pseudomonadaceae</taxon>
        <taxon>Metapseudomonas</taxon>
    </lineage>
</organism>
<dbReference type="PANTHER" id="PTHR43785:SF12">
    <property type="entry name" value="TYPE-1 GLUTAMINE SYNTHETASE 2"/>
    <property type="match status" value="1"/>
</dbReference>
<keyword evidence="1" id="KW-0436">Ligase</keyword>
<dbReference type="InterPro" id="IPR036651">
    <property type="entry name" value="Gln_synt_N_sf"/>
</dbReference>
<comment type="similarity">
    <text evidence="4 5">Belongs to the glutamine synthetase family.</text>
</comment>
<evidence type="ECO:0000259" key="6">
    <source>
        <dbReference type="PROSITE" id="PS51986"/>
    </source>
</evidence>
<proteinExistence type="inferred from homology"/>
<evidence type="ECO:0000256" key="3">
    <source>
        <dbReference type="ARBA" id="ARBA00022840"/>
    </source>
</evidence>
<dbReference type="EMBL" id="JAGTIS010000001">
    <property type="protein sequence ID" value="MBT8765099.1"/>
    <property type="molecule type" value="Genomic_DNA"/>
</dbReference>
<feature type="domain" description="GS catalytic" evidence="7">
    <location>
        <begin position="120"/>
        <end position="456"/>
    </location>
</feature>
<name>A0ABS5XBM7_9GAMM</name>
<sequence>MSEPLLSFDALKQAVADGEIDTVLACMVDMQGRLVGKRFQAEFFIDSAFEETHCCNYLLADDIDMEPVPGYAAASWSQGYGDFVLKPDMSTLRRVPWLECTALVLCDVLDHQHRDLPHSPRAILKKQVARLTERGYAGMFASELEFYLFDESYGAIHKRNYQNPKTASHYIEDYSILQTTREEPVVRAIRKHLQACGVPVENSKGEWGPGQEEINVRYSDTLTMADRHVIIKHACKEIAYQQGKSITFMAKWRYDLAGSSGHIHSSLWDLANGGPLFLDPAAEFGMSKLMRGWVGGLLKYANDITYFLAPYINSYKRFQAGTFAPTRAVWSRDNRTAGFRLCGEGSKAVRIECRVGGADLNPYLAFAALIAAGLAGIDEQLDPGAPFGGDAYLGEQLPEVPKTLRDATNALKASAMLGQAFGEEVIQHYVHTAEWEQREYDRRITDWELQRGFERY</sequence>
<dbReference type="SUPFAM" id="SSF54368">
    <property type="entry name" value="Glutamine synthetase, N-terminal domain"/>
    <property type="match status" value="1"/>
</dbReference>
<comment type="caution">
    <text evidence="8">The sequence shown here is derived from an EMBL/GenBank/DDBJ whole genome shotgun (WGS) entry which is preliminary data.</text>
</comment>
<dbReference type="SUPFAM" id="SSF55931">
    <property type="entry name" value="Glutamine synthetase/guanido kinase"/>
    <property type="match status" value="1"/>
</dbReference>
<evidence type="ECO:0000256" key="1">
    <source>
        <dbReference type="ARBA" id="ARBA00022598"/>
    </source>
</evidence>
<dbReference type="PROSITE" id="PS51986">
    <property type="entry name" value="GS_BETA_GRASP"/>
    <property type="match status" value="1"/>
</dbReference>
<dbReference type="PANTHER" id="PTHR43785">
    <property type="entry name" value="GAMMA-GLUTAMYLPUTRESCINE SYNTHETASE"/>
    <property type="match status" value="1"/>
</dbReference>
<dbReference type="RefSeq" id="WP_215369987.1">
    <property type="nucleotide sequence ID" value="NZ_CP113889.1"/>
</dbReference>
<evidence type="ECO:0000256" key="5">
    <source>
        <dbReference type="RuleBase" id="RU000384"/>
    </source>
</evidence>
<dbReference type="InterPro" id="IPR014746">
    <property type="entry name" value="Gln_synth/guanido_kin_cat_dom"/>
</dbReference>
<dbReference type="PROSITE" id="PS51987">
    <property type="entry name" value="GS_CATALYTIC"/>
    <property type="match status" value="1"/>
</dbReference>
<evidence type="ECO:0000313" key="9">
    <source>
        <dbReference type="Proteomes" id="UP001519667"/>
    </source>
</evidence>
<evidence type="ECO:0000313" key="8">
    <source>
        <dbReference type="EMBL" id="MBT8765099.1"/>
    </source>
</evidence>
<feature type="domain" description="GS beta-grasp" evidence="6">
    <location>
        <begin position="18"/>
        <end position="113"/>
    </location>
</feature>
<gene>
    <name evidence="8" type="ORF">J7302_02970</name>
</gene>
<protein>
    <submittedName>
        <fullName evidence="8">Glutamine synthetase</fullName>
    </submittedName>
</protein>
<dbReference type="InterPro" id="IPR008147">
    <property type="entry name" value="Gln_synt_N"/>
</dbReference>
<keyword evidence="9" id="KW-1185">Reference proteome</keyword>
<evidence type="ECO:0000256" key="4">
    <source>
        <dbReference type="PROSITE-ProRule" id="PRU01330"/>
    </source>
</evidence>
<keyword evidence="2" id="KW-0547">Nucleotide-binding</keyword>
<dbReference type="SMART" id="SM01230">
    <property type="entry name" value="Gln-synt_C"/>
    <property type="match status" value="1"/>
</dbReference>
<dbReference type="InterPro" id="IPR008146">
    <property type="entry name" value="Gln_synth_cat_dom"/>
</dbReference>